<dbReference type="Gene3D" id="3.40.630.30">
    <property type="match status" value="1"/>
</dbReference>
<reference evidence="2 3" key="1">
    <citation type="submission" date="2016-09" db="EMBL/GenBank/DDBJ databases">
        <title>Genome-resolved meta-omics ties microbial dynamics to process performance in biotechnology for thiocyanate degradation.</title>
        <authorList>
            <person name="Kantor R.S."/>
            <person name="Huddy R.J."/>
            <person name="Iyer R."/>
            <person name="Thomas B.C."/>
            <person name="Brown C.T."/>
            <person name="Anantharaman K."/>
            <person name="Tringe S."/>
            <person name="Hettich R.L."/>
            <person name="Harrison S.T."/>
            <person name="Banfield J.F."/>
        </authorList>
    </citation>
    <scope>NUCLEOTIDE SEQUENCE [LARGE SCALE GENOMIC DNA]</scope>
    <source>
        <strain evidence="2">59-99</strain>
    </source>
</reference>
<organism evidence="2 3">
    <name type="scientific">Candidatus Kapaibacterium thiocyanatum</name>
    <dbReference type="NCBI Taxonomy" id="1895771"/>
    <lineage>
        <taxon>Bacteria</taxon>
        <taxon>Pseudomonadati</taxon>
        <taxon>Candidatus Kapaibacteriota</taxon>
        <taxon>Candidatus Kapaibacteriia</taxon>
        <taxon>Candidatus Kapaibacteriales</taxon>
        <taxon>Candidatus Kapaibacteriaceae</taxon>
        <taxon>Candidatus Kapaibacterium</taxon>
    </lineage>
</organism>
<dbReference type="InterPro" id="IPR016181">
    <property type="entry name" value="Acyl_CoA_acyltransferase"/>
</dbReference>
<dbReference type="InterPro" id="IPR041496">
    <property type="entry name" value="YitH/HolE_GNAT"/>
</dbReference>
<sequence>MNAYSIRKATRDDLATMASWAMDEGWNPGLSDMTAFHAADPDGFFVGEMGGTIVSSISAVRYDRTFGFVGFYIVRPEYRGKGFGLAIWNKALEHLGDIPSGLDGVVAQQDNYRRSGYAYAHANHRYGGIAPQVDGNGITVDLHMVPFDQIWDYDEAITGYPRASFLRAWLDMDGANERAIVRDGKVCGYGAIRPSRHGHRIGPLFADTPSDADSLFRSLCSGIVGKDVFLDVPATNADAVALARRYGMEPAFETARMYKGSVVRYPDMGHTYGITSFELG</sequence>
<dbReference type="InterPro" id="IPR000182">
    <property type="entry name" value="GNAT_dom"/>
</dbReference>
<evidence type="ECO:0000259" key="1">
    <source>
        <dbReference type="PROSITE" id="PS51186"/>
    </source>
</evidence>
<dbReference type="CDD" id="cd04301">
    <property type="entry name" value="NAT_SF"/>
    <property type="match status" value="1"/>
</dbReference>
<dbReference type="PROSITE" id="PS51186">
    <property type="entry name" value="GNAT"/>
    <property type="match status" value="1"/>
</dbReference>
<protein>
    <recommendedName>
        <fullName evidence="1">N-acetyltransferase domain-containing protein</fullName>
    </recommendedName>
</protein>
<gene>
    <name evidence="2" type="ORF">BGO89_09640</name>
</gene>
<dbReference type="Pfam" id="PF00583">
    <property type="entry name" value="Acetyltransf_1"/>
    <property type="match status" value="1"/>
</dbReference>
<dbReference type="STRING" id="1895771.BGO89_09640"/>
<accession>A0A1M3KWZ8</accession>
<dbReference type="EMBL" id="MKVH01000024">
    <property type="protein sequence ID" value="OJX56784.1"/>
    <property type="molecule type" value="Genomic_DNA"/>
</dbReference>
<dbReference type="InterPro" id="IPR052729">
    <property type="entry name" value="Acyl/Acetyltrans_Enzymes"/>
</dbReference>
<name>A0A1M3KWZ8_9BACT</name>
<dbReference type="GO" id="GO:0016747">
    <property type="term" value="F:acyltransferase activity, transferring groups other than amino-acyl groups"/>
    <property type="evidence" value="ECO:0007669"/>
    <property type="project" value="InterPro"/>
</dbReference>
<dbReference type="PANTHER" id="PTHR47237:SF1">
    <property type="entry name" value="SLL0310 PROTEIN"/>
    <property type="match status" value="1"/>
</dbReference>
<dbReference type="Pfam" id="PF18014">
    <property type="entry name" value="Acetyltransf_18"/>
    <property type="match status" value="1"/>
</dbReference>
<feature type="domain" description="N-acetyltransferase" evidence="1">
    <location>
        <begin position="4"/>
        <end position="136"/>
    </location>
</feature>
<dbReference type="AlphaFoldDB" id="A0A1M3KWZ8"/>
<proteinExistence type="predicted"/>
<evidence type="ECO:0000313" key="3">
    <source>
        <dbReference type="Proteomes" id="UP000184233"/>
    </source>
</evidence>
<comment type="caution">
    <text evidence="2">The sequence shown here is derived from an EMBL/GenBank/DDBJ whole genome shotgun (WGS) entry which is preliminary data.</text>
</comment>
<dbReference type="PANTHER" id="PTHR47237">
    <property type="entry name" value="SLL0310 PROTEIN"/>
    <property type="match status" value="1"/>
</dbReference>
<dbReference type="Gene3D" id="3.40.630.90">
    <property type="match status" value="1"/>
</dbReference>
<dbReference type="SUPFAM" id="SSF55729">
    <property type="entry name" value="Acyl-CoA N-acyltransferases (Nat)"/>
    <property type="match status" value="1"/>
</dbReference>
<evidence type="ECO:0000313" key="2">
    <source>
        <dbReference type="EMBL" id="OJX56784.1"/>
    </source>
</evidence>
<dbReference type="Proteomes" id="UP000184233">
    <property type="component" value="Unassembled WGS sequence"/>
</dbReference>